<sequence length="196" mass="21948">MKEKKFIHPTANIDESACIGEESKIWINVQVREDVFIGKRCIISKDVYIDKGVIVGDYCKIQNGISLYNGVTIENNVFLGPHMAFTNDYCPRAFNKEWKVSKTLVKEGASIGANATIVCGNTIGRYAMVGAGAVVITNVEDYELVVGNPARKIGYVCKCGNRLINKDNYQSNSEIMMKCEKCNKLYFIKDRIVKEL</sequence>
<dbReference type="CDD" id="cd03358">
    <property type="entry name" value="LbH_WxcM_N_like"/>
    <property type="match status" value="1"/>
</dbReference>
<dbReference type="Gene3D" id="2.160.10.10">
    <property type="entry name" value="Hexapeptide repeat proteins"/>
    <property type="match status" value="1"/>
</dbReference>
<dbReference type="InterPro" id="IPR011004">
    <property type="entry name" value="Trimer_LpxA-like_sf"/>
</dbReference>
<accession>A0A927W588</accession>
<gene>
    <name evidence="1" type="ORF">E7215_00395</name>
</gene>
<dbReference type="Proteomes" id="UP000768462">
    <property type="component" value="Unassembled WGS sequence"/>
</dbReference>
<protein>
    <submittedName>
        <fullName evidence="1">N-acetyltransferase</fullName>
    </submittedName>
</protein>
<comment type="caution">
    <text evidence="1">The sequence shown here is derived from an EMBL/GenBank/DDBJ whole genome shotgun (WGS) entry which is preliminary data.</text>
</comment>
<organism evidence="1 2">
    <name type="scientific">Clostridium sulfidigenes</name>
    <dbReference type="NCBI Taxonomy" id="318464"/>
    <lineage>
        <taxon>Bacteria</taxon>
        <taxon>Bacillati</taxon>
        <taxon>Bacillota</taxon>
        <taxon>Clostridia</taxon>
        <taxon>Eubacteriales</taxon>
        <taxon>Clostridiaceae</taxon>
        <taxon>Clostridium</taxon>
    </lineage>
</organism>
<proteinExistence type="predicted"/>
<reference evidence="1" key="1">
    <citation type="submission" date="2019-04" db="EMBL/GenBank/DDBJ databases">
        <title>Evolution of Biomass-Degrading Anaerobic Consortia Revealed by Metagenomics.</title>
        <authorList>
            <person name="Peng X."/>
        </authorList>
    </citation>
    <scope>NUCLEOTIDE SEQUENCE</scope>
    <source>
        <strain evidence="1">SIG254</strain>
    </source>
</reference>
<dbReference type="PANTHER" id="PTHR43300:SF4">
    <property type="entry name" value="ACYL-[ACYL-CARRIER-PROTEIN]--UDP-N-ACETYLGLUCOSAMINE O-ACYLTRANSFERASE"/>
    <property type="match status" value="1"/>
</dbReference>
<dbReference type="PANTHER" id="PTHR43300">
    <property type="entry name" value="ACETYLTRANSFERASE"/>
    <property type="match status" value="1"/>
</dbReference>
<dbReference type="SUPFAM" id="SSF51161">
    <property type="entry name" value="Trimeric LpxA-like enzymes"/>
    <property type="match status" value="1"/>
</dbReference>
<dbReference type="Pfam" id="PF14602">
    <property type="entry name" value="Hexapep_2"/>
    <property type="match status" value="2"/>
</dbReference>
<name>A0A927W588_9CLOT</name>
<dbReference type="AlphaFoldDB" id="A0A927W588"/>
<dbReference type="InterPro" id="IPR001451">
    <property type="entry name" value="Hexapep"/>
</dbReference>
<evidence type="ECO:0000313" key="2">
    <source>
        <dbReference type="Proteomes" id="UP000768462"/>
    </source>
</evidence>
<dbReference type="EMBL" id="SVCM01000007">
    <property type="protein sequence ID" value="MBE6058624.1"/>
    <property type="molecule type" value="Genomic_DNA"/>
</dbReference>
<dbReference type="InterPro" id="IPR050179">
    <property type="entry name" value="Trans_hexapeptide_repeat"/>
</dbReference>
<evidence type="ECO:0000313" key="1">
    <source>
        <dbReference type="EMBL" id="MBE6058624.1"/>
    </source>
</evidence>